<dbReference type="EMBL" id="FQUO01000007">
    <property type="protein sequence ID" value="SHF37801.1"/>
    <property type="molecule type" value="Genomic_DNA"/>
</dbReference>
<dbReference type="Proteomes" id="UP000184368">
    <property type="component" value="Unassembled WGS sequence"/>
</dbReference>
<accession>A0A1M5B5G2</accession>
<dbReference type="OrthoDB" id="852484at2"/>
<protein>
    <recommendedName>
        <fullName evidence="3">Lipocalin-like domain-containing protein</fullName>
    </recommendedName>
</protein>
<evidence type="ECO:0008006" key="3">
    <source>
        <dbReference type="Google" id="ProtNLM"/>
    </source>
</evidence>
<keyword evidence="2" id="KW-1185">Reference proteome</keyword>
<evidence type="ECO:0000313" key="2">
    <source>
        <dbReference type="Proteomes" id="UP000184368"/>
    </source>
</evidence>
<reference evidence="1 2" key="1">
    <citation type="submission" date="2016-11" db="EMBL/GenBank/DDBJ databases">
        <authorList>
            <person name="Jaros S."/>
            <person name="Januszkiewicz K."/>
            <person name="Wedrychowicz H."/>
        </authorList>
    </citation>
    <scope>NUCLEOTIDE SEQUENCE [LARGE SCALE GENOMIC DNA]</scope>
    <source>
        <strain evidence="1 2">DSM 26897</strain>
    </source>
</reference>
<name>A0A1M5B5G2_9BACT</name>
<dbReference type="PROSITE" id="PS51257">
    <property type="entry name" value="PROKAR_LIPOPROTEIN"/>
    <property type="match status" value="1"/>
</dbReference>
<dbReference type="AlphaFoldDB" id="A0A1M5B5G2"/>
<gene>
    <name evidence="1" type="ORF">SAMN05444008_107152</name>
</gene>
<evidence type="ECO:0000313" key="1">
    <source>
        <dbReference type="EMBL" id="SHF37801.1"/>
    </source>
</evidence>
<dbReference type="RefSeq" id="WP_073042935.1">
    <property type="nucleotide sequence ID" value="NZ_FQUO01000007.1"/>
</dbReference>
<organism evidence="1 2">
    <name type="scientific">Cnuella takakiae</name>
    <dbReference type="NCBI Taxonomy" id="1302690"/>
    <lineage>
        <taxon>Bacteria</taxon>
        <taxon>Pseudomonadati</taxon>
        <taxon>Bacteroidota</taxon>
        <taxon>Chitinophagia</taxon>
        <taxon>Chitinophagales</taxon>
        <taxon>Chitinophagaceae</taxon>
        <taxon>Cnuella</taxon>
    </lineage>
</organism>
<proteinExistence type="predicted"/>
<sequence>MTHKLIINSLAALFLLAGCHKPGDTSNTGNHAVEKKQITSLEGEWELRVIYGGMLPQGSGPNLQPGTGNRWKFTADTYQMIPKDGPVTTGTYSRLKDSSLQTNRMMDAILLKDAGNAIVHYEFNIDTLILYSGMIAADGTIQKYVPVNRVQ</sequence>